<dbReference type="EMBL" id="QRYW01000007">
    <property type="protein sequence ID" value="RGV29116.1"/>
    <property type="molecule type" value="Genomic_DNA"/>
</dbReference>
<name>A0A413I9W0_9BACT</name>
<dbReference type="InterPro" id="IPR010870">
    <property type="entry name" value="Porin_O/P"/>
</dbReference>
<evidence type="ECO:0000313" key="4">
    <source>
        <dbReference type="Proteomes" id="UP000284434"/>
    </source>
</evidence>
<dbReference type="Proteomes" id="UP000284434">
    <property type="component" value="Unassembled WGS sequence"/>
</dbReference>
<dbReference type="RefSeq" id="WP_013613105.1">
    <property type="nucleotide sequence ID" value="NZ_JADMUD010000002.1"/>
</dbReference>
<dbReference type="Pfam" id="PF07396">
    <property type="entry name" value="Porin_O_P"/>
    <property type="match status" value="1"/>
</dbReference>
<dbReference type="SUPFAM" id="SSF56935">
    <property type="entry name" value="Porins"/>
    <property type="match status" value="1"/>
</dbReference>
<comment type="caution">
    <text evidence="2">The sequence shown here is derived from an EMBL/GenBank/DDBJ whole genome shotgun (WGS) entry which is preliminary data.</text>
</comment>
<evidence type="ECO:0000313" key="1">
    <source>
        <dbReference type="EMBL" id="RGV29116.1"/>
    </source>
</evidence>
<evidence type="ECO:0000313" key="3">
    <source>
        <dbReference type="Proteomes" id="UP000283426"/>
    </source>
</evidence>
<evidence type="ECO:0000313" key="2">
    <source>
        <dbReference type="EMBL" id="RGY05192.1"/>
    </source>
</evidence>
<sequence length="375" mass="43210">MKYYFIFCLYLIFILPLSAQERKERPQFKLGGALRFNYNFSDWNSGHRDRGGDLGYDVFMLRPTASYKGFLLDADCRFYSTAFGGFMLKYGWIGYRFSEKNHLEIGLTKVPFGLQPGSGNNFFLQISYYVGLEDDADMGVKFVHSDEHWKYALAFFKNADELLFGANSETSDDRYGYDVAGRNKEINQLNAQLIYKYGNQVEHQVGCSAEFGQLYNIDTRSNGSHFAFALHYMFDWHRLNFKAQVSTYAMYPKNAPGEDRNLVVMTAYGAPYLVAAKANIYTLSISHTFPIGWKWLGNIMMYHDVGIIQKWHTDFNNSFQNVYGFLLNMGPVQTYIDYAMGKHQAWIGPDRDAFGPGIGSNSWHARFNINIGYYF</sequence>
<accession>A0A413I9W0</accession>
<dbReference type="Gene3D" id="2.40.160.10">
    <property type="entry name" value="Porin"/>
    <property type="match status" value="1"/>
</dbReference>
<proteinExistence type="predicted"/>
<dbReference type="InterPro" id="IPR023614">
    <property type="entry name" value="Porin_dom_sf"/>
</dbReference>
<dbReference type="Proteomes" id="UP000283426">
    <property type="component" value="Unassembled WGS sequence"/>
</dbReference>
<dbReference type="AlphaFoldDB" id="A0A413I9W0"/>
<organism evidence="2 4">
    <name type="scientific">Odoribacter splanchnicus</name>
    <dbReference type="NCBI Taxonomy" id="28118"/>
    <lineage>
        <taxon>Bacteria</taxon>
        <taxon>Pseudomonadati</taxon>
        <taxon>Bacteroidota</taxon>
        <taxon>Bacteroidia</taxon>
        <taxon>Bacteroidales</taxon>
        <taxon>Odoribacteraceae</taxon>
        <taxon>Odoribacter</taxon>
    </lineage>
</organism>
<protein>
    <submittedName>
        <fullName evidence="2">Uncharacterized protein</fullName>
    </submittedName>
</protein>
<dbReference type="OMA" id="PYPQFGW"/>
<gene>
    <name evidence="1" type="ORF">DWW24_04485</name>
    <name evidence="2" type="ORF">DXA53_13335</name>
</gene>
<dbReference type="GeneID" id="61276166"/>
<reference evidence="3 4" key="1">
    <citation type="submission" date="2018-08" db="EMBL/GenBank/DDBJ databases">
        <title>A genome reference for cultivated species of the human gut microbiota.</title>
        <authorList>
            <person name="Zou Y."/>
            <person name="Xue W."/>
            <person name="Luo G."/>
        </authorList>
    </citation>
    <scope>NUCLEOTIDE SEQUENCE [LARGE SCALE GENOMIC DNA]</scope>
    <source>
        <strain evidence="1 3">AF14-6AC</strain>
        <strain evidence="2 4">OF03-11</strain>
    </source>
</reference>
<dbReference type="EMBL" id="QSCO01000019">
    <property type="protein sequence ID" value="RGY05192.1"/>
    <property type="molecule type" value="Genomic_DNA"/>
</dbReference>